<dbReference type="EMBL" id="JACCCC010000001">
    <property type="protein sequence ID" value="NYE45140.1"/>
    <property type="molecule type" value="Genomic_DNA"/>
</dbReference>
<protein>
    <submittedName>
        <fullName evidence="1">Uncharacterized protein</fullName>
    </submittedName>
</protein>
<comment type="caution">
    <text evidence="1">The sequence shown here is derived from an EMBL/GenBank/DDBJ whole genome shotgun (WGS) entry which is preliminary data.</text>
</comment>
<dbReference type="RefSeq" id="WP_281370357.1">
    <property type="nucleotide sequence ID" value="NZ_BAAAYY010000005.1"/>
</dbReference>
<reference evidence="1 2" key="1">
    <citation type="submission" date="2020-07" db="EMBL/GenBank/DDBJ databases">
        <title>Sequencing the genomes of 1000 actinobacteria strains.</title>
        <authorList>
            <person name="Klenk H.-P."/>
        </authorList>
    </citation>
    <scope>NUCLEOTIDE SEQUENCE [LARGE SCALE GENOMIC DNA]</scope>
    <source>
        <strain evidence="1 2">CXB654</strain>
    </source>
</reference>
<name>A0A852TT60_9ACTN</name>
<keyword evidence="2" id="KW-1185">Reference proteome</keyword>
<proteinExistence type="predicted"/>
<evidence type="ECO:0000313" key="2">
    <source>
        <dbReference type="Proteomes" id="UP000589036"/>
    </source>
</evidence>
<gene>
    <name evidence="1" type="ORF">HDA32_000260</name>
</gene>
<dbReference type="Proteomes" id="UP000589036">
    <property type="component" value="Unassembled WGS sequence"/>
</dbReference>
<dbReference type="AlphaFoldDB" id="A0A852TT60"/>
<sequence>MARPGQVRARMAPAYACRLLDALNHHGPHIRTHDGHDLLD</sequence>
<accession>A0A852TT60</accession>
<evidence type="ECO:0000313" key="1">
    <source>
        <dbReference type="EMBL" id="NYE45140.1"/>
    </source>
</evidence>
<organism evidence="1 2">
    <name type="scientific">Spinactinospora alkalitolerans</name>
    <dbReference type="NCBI Taxonomy" id="687207"/>
    <lineage>
        <taxon>Bacteria</taxon>
        <taxon>Bacillati</taxon>
        <taxon>Actinomycetota</taxon>
        <taxon>Actinomycetes</taxon>
        <taxon>Streptosporangiales</taxon>
        <taxon>Nocardiopsidaceae</taxon>
        <taxon>Spinactinospora</taxon>
    </lineage>
</organism>